<evidence type="ECO:0000313" key="2">
    <source>
        <dbReference type="Proteomes" id="UP000261480"/>
    </source>
</evidence>
<accession>A0A3B3WKF1</accession>
<dbReference type="Proteomes" id="UP000261480">
    <property type="component" value="Unplaced"/>
</dbReference>
<evidence type="ECO:0000313" key="1">
    <source>
        <dbReference type="Ensembl" id="ENSPMEP00000003275.1"/>
    </source>
</evidence>
<evidence type="ECO:0008006" key="3">
    <source>
        <dbReference type="Google" id="ProtNLM"/>
    </source>
</evidence>
<proteinExistence type="predicted"/>
<dbReference type="Ensembl" id="ENSPMET00000011130.1">
    <property type="protein sequence ID" value="ENSPMEP00000003275.1"/>
    <property type="gene ID" value="ENSPMEG00000004382.1"/>
</dbReference>
<dbReference type="AlphaFoldDB" id="A0A3B3WKF1"/>
<reference evidence="1" key="2">
    <citation type="submission" date="2025-09" db="UniProtKB">
        <authorList>
            <consortium name="Ensembl"/>
        </authorList>
    </citation>
    <scope>IDENTIFICATION</scope>
</reference>
<dbReference type="PANTHER" id="PTHR19446">
    <property type="entry name" value="REVERSE TRANSCRIPTASES"/>
    <property type="match status" value="1"/>
</dbReference>
<name>A0A3B3WKF1_9TELE</name>
<sequence length="110" mass="12426">MRNFLIIEQLEAEITEEELGKAIDCMRAGKKAGPIDFYKKFKKQLISPILEMFQEAYCNGSLPKSMTSALIFVLLKPGKPSNKCENMRPISLLNADLKILCKILAMCLQD</sequence>
<reference evidence="1" key="1">
    <citation type="submission" date="2025-08" db="UniProtKB">
        <authorList>
            <consortium name="Ensembl"/>
        </authorList>
    </citation>
    <scope>IDENTIFICATION</scope>
</reference>
<organism evidence="1 2">
    <name type="scientific">Poecilia mexicana</name>
    <dbReference type="NCBI Taxonomy" id="48701"/>
    <lineage>
        <taxon>Eukaryota</taxon>
        <taxon>Metazoa</taxon>
        <taxon>Chordata</taxon>
        <taxon>Craniata</taxon>
        <taxon>Vertebrata</taxon>
        <taxon>Euteleostomi</taxon>
        <taxon>Actinopterygii</taxon>
        <taxon>Neopterygii</taxon>
        <taxon>Teleostei</taxon>
        <taxon>Neoteleostei</taxon>
        <taxon>Acanthomorphata</taxon>
        <taxon>Ovalentaria</taxon>
        <taxon>Atherinomorphae</taxon>
        <taxon>Cyprinodontiformes</taxon>
        <taxon>Poeciliidae</taxon>
        <taxon>Poeciliinae</taxon>
        <taxon>Poecilia</taxon>
    </lineage>
</organism>
<dbReference type="STRING" id="48701.ENSPMEP00000003275"/>
<keyword evidence="2" id="KW-1185">Reference proteome</keyword>
<protein>
    <recommendedName>
        <fullName evidence="3">Reverse transcriptase domain-containing protein</fullName>
    </recommendedName>
</protein>